<dbReference type="RefSeq" id="WP_141052491.1">
    <property type="nucleotide sequence ID" value="NZ_CP018176.1"/>
</dbReference>
<feature type="domain" description="Beta-lactamase-related" evidence="2">
    <location>
        <begin position="51"/>
        <end position="323"/>
    </location>
</feature>
<evidence type="ECO:0000259" key="2">
    <source>
        <dbReference type="Pfam" id="PF00144"/>
    </source>
</evidence>
<dbReference type="Gene3D" id="3.40.710.10">
    <property type="entry name" value="DD-peptidase/beta-lactamase superfamily"/>
    <property type="match status" value="1"/>
</dbReference>
<organism evidence="3 4">
    <name type="scientific">Liquorilactobacillus hordei</name>
    <dbReference type="NCBI Taxonomy" id="468911"/>
    <lineage>
        <taxon>Bacteria</taxon>
        <taxon>Bacillati</taxon>
        <taxon>Bacillota</taxon>
        <taxon>Bacilli</taxon>
        <taxon>Lactobacillales</taxon>
        <taxon>Lactobacillaceae</taxon>
        <taxon>Liquorilactobacillus</taxon>
    </lineage>
</organism>
<accession>A0A3S6QLL1</accession>
<keyword evidence="1 3" id="KW-0378">Hydrolase</keyword>
<dbReference type="InterPro" id="IPR012338">
    <property type="entry name" value="Beta-lactam/transpept-like"/>
</dbReference>
<dbReference type="PANTHER" id="PTHR43283:SF11">
    <property type="entry name" value="BETA-LACTAMASE-RELATED DOMAIN-CONTAINING PROTEIN"/>
    <property type="match status" value="1"/>
</dbReference>
<gene>
    <name evidence="3" type="ORF">BSQ49_00130</name>
</gene>
<dbReference type="AlphaFoldDB" id="A0A3S6QLL1"/>
<dbReference type="GO" id="GO:0016787">
    <property type="term" value="F:hydrolase activity"/>
    <property type="evidence" value="ECO:0007669"/>
    <property type="project" value="UniProtKB-KW"/>
</dbReference>
<evidence type="ECO:0000313" key="4">
    <source>
        <dbReference type="Proteomes" id="UP000314960"/>
    </source>
</evidence>
<dbReference type="Pfam" id="PF00144">
    <property type="entry name" value="Beta-lactamase"/>
    <property type="match status" value="1"/>
</dbReference>
<dbReference type="PANTHER" id="PTHR43283">
    <property type="entry name" value="BETA-LACTAMASE-RELATED"/>
    <property type="match status" value="1"/>
</dbReference>
<evidence type="ECO:0000313" key="3">
    <source>
        <dbReference type="EMBL" id="AUJ28761.1"/>
    </source>
</evidence>
<evidence type="ECO:0000256" key="1">
    <source>
        <dbReference type="ARBA" id="ARBA00022801"/>
    </source>
</evidence>
<name>A0A3S6QLL1_9LACO</name>
<dbReference type="KEGG" id="lhw:BSQ49_00130"/>
<sequence length="335" mass="37817">MITKYEESITMCIKEAIKQQYIYGASYTITNETSNSQFYLGTQGTGKYDIAITSNMFYDLASLTKVVGTTTRVLQLIEEGKLSLNTEVGEILEGLKYPQLTIANLLLHNSGLPADIIGARSLTKEELVNKIKDTNLVSLPGEKVIYSDLGFILLGWIITQIDGNLSSSLNEHIFRPLKMQNTGYNLAKKSLINFVPTEDEPQRGGIIQGIVHDYKAYLMDGVSGHAGIFSTLEDLVNFTSMYINNGIFAEKRILSPQSYNLLEKYSGRGRTLGWQIWDGDPTKLWHTGFTGTSIALDLKNKRAFICLTNRIHPTRQKKEWIEIRKEVTKLFYNEY</sequence>
<reference evidence="3 4" key="1">
    <citation type="submission" date="2016-11" db="EMBL/GenBank/DDBJ databases">
        <title>Interaction between Lactobacillus species and yeast in water kefir.</title>
        <authorList>
            <person name="Behr J."/>
            <person name="Xu D."/>
            <person name="Vogel R.F."/>
        </authorList>
    </citation>
    <scope>NUCLEOTIDE SEQUENCE [LARGE SCALE GENOMIC DNA]</scope>
    <source>
        <strain evidence="3 4">TMW 1.1822</strain>
    </source>
</reference>
<dbReference type="SUPFAM" id="SSF56601">
    <property type="entry name" value="beta-lactamase/transpeptidase-like"/>
    <property type="match status" value="1"/>
</dbReference>
<dbReference type="InterPro" id="IPR050789">
    <property type="entry name" value="Diverse_Enzym_Activities"/>
</dbReference>
<dbReference type="EMBL" id="CP018176">
    <property type="protein sequence ID" value="AUJ28761.1"/>
    <property type="molecule type" value="Genomic_DNA"/>
</dbReference>
<protein>
    <submittedName>
        <fullName evidence="3">Serine hydrolase</fullName>
    </submittedName>
</protein>
<dbReference type="InterPro" id="IPR001466">
    <property type="entry name" value="Beta-lactam-related"/>
</dbReference>
<proteinExistence type="predicted"/>
<dbReference type="Proteomes" id="UP000314960">
    <property type="component" value="Chromosome"/>
</dbReference>